<dbReference type="Gene3D" id="3.40.630.10">
    <property type="entry name" value="Zn peptidases"/>
    <property type="match status" value="1"/>
</dbReference>
<proteinExistence type="inferred from homology"/>
<comment type="cofactor">
    <cofactor evidence="2">
        <name>Zn(2+)</name>
        <dbReference type="ChEBI" id="CHEBI:29105"/>
    </cofactor>
</comment>
<keyword evidence="6" id="KW-0862">Zinc</keyword>
<dbReference type="CDD" id="cd03895">
    <property type="entry name" value="M20_ArgE_DapE-like"/>
    <property type="match status" value="1"/>
</dbReference>
<comment type="cofactor">
    <cofactor evidence="1">
        <name>Co(2+)</name>
        <dbReference type="ChEBI" id="CHEBI:48828"/>
    </cofactor>
</comment>
<evidence type="ECO:0000256" key="7">
    <source>
        <dbReference type="ARBA" id="ARBA00023285"/>
    </source>
</evidence>
<gene>
    <name evidence="9" type="ORF">SAMN05421779_10656</name>
</gene>
<dbReference type="AlphaFoldDB" id="A0A1N7P4G5"/>
<dbReference type="GO" id="GO:0016787">
    <property type="term" value="F:hydrolase activity"/>
    <property type="evidence" value="ECO:0007669"/>
    <property type="project" value="UniProtKB-KW"/>
</dbReference>
<dbReference type="NCBIfam" id="NF005306">
    <property type="entry name" value="PRK06837.1"/>
    <property type="match status" value="1"/>
</dbReference>
<keyword evidence="10" id="KW-1185">Reference proteome</keyword>
<evidence type="ECO:0000256" key="1">
    <source>
        <dbReference type="ARBA" id="ARBA00001941"/>
    </source>
</evidence>
<keyword evidence="5" id="KW-0378">Hydrolase</keyword>
<dbReference type="InterPro" id="IPR011650">
    <property type="entry name" value="Peptidase_M20_dimer"/>
</dbReference>
<evidence type="ECO:0000313" key="10">
    <source>
        <dbReference type="Proteomes" id="UP000185678"/>
    </source>
</evidence>
<protein>
    <submittedName>
        <fullName evidence="9">Acetylornithine deacetylase</fullName>
    </submittedName>
</protein>
<evidence type="ECO:0000313" key="9">
    <source>
        <dbReference type="EMBL" id="SIT05525.1"/>
    </source>
</evidence>
<dbReference type="GO" id="GO:0046872">
    <property type="term" value="F:metal ion binding"/>
    <property type="evidence" value="ECO:0007669"/>
    <property type="project" value="UniProtKB-KW"/>
</dbReference>
<dbReference type="InterPro" id="IPR036264">
    <property type="entry name" value="Bact_exopeptidase_dim_dom"/>
</dbReference>
<dbReference type="Pfam" id="PF07687">
    <property type="entry name" value="M20_dimer"/>
    <property type="match status" value="1"/>
</dbReference>
<dbReference type="InterPro" id="IPR010182">
    <property type="entry name" value="ArgE/DapE"/>
</dbReference>
<dbReference type="SUPFAM" id="SSF53187">
    <property type="entry name" value="Zn-dependent exopeptidases"/>
    <property type="match status" value="1"/>
</dbReference>
<evidence type="ECO:0000256" key="4">
    <source>
        <dbReference type="ARBA" id="ARBA00022723"/>
    </source>
</evidence>
<dbReference type="Gene3D" id="3.30.70.360">
    <property type="match status" value="1"/>
</dbReference>
<dbReference type="PANTHER" id="PTHR43808:SF25">
    <property type="entry name" value="PEPTIDASE M20 DIMERISATION DOMAIN-CONTAINING PROTEIN"/>
    <property type="match status" value="1"/>
</dbReference>
<dbReference type="EMBL" id="FTOA01000006">
    <property type="protein sequence ID" value="SIT05525.1"/>
    <property type="molecule type" value="Genomic_DNA"/>
</dbReference>
<evidence type="ECO:0000256" key="6">
    <source>
        <dbReference type="ARBA" id="ARBA00022833"/>
    </source>
</evidence>
<evidence type="ECO:0000256" key="3">
    <source>
        <dbReference type="ARBA" id="ARBA00006247"/>
    </source>
</evidence>
<dbReference type="RefSeq" id="WP_084194916.1">
    <property type="nucleotide sequence ID" value="NZ_FTOA01000006.1"/>
</dbReference>
<accession>A0A1N7P4G5</accession>
<dbReference type="Proteomes" id="UP000185678">
    <property type="component" value="Unassembled WGS sequence"/>
</dbReference>
<dbReference type="PANTHER" id="PTHR43808">
    <property type="entry name" value="ACETYLORNITHINE DEACETYLASE"/>
    <property type="match status" value="1"/>
</dbReference>
<comment type="similarity">
    <text evidence="3">Belongs to the peptidase M20A family.</text>
</comment>
<dbReference type="OrthoDB" id="9809784at2"/>
<evidence type="ECO:0000256" key="5">
    <source>
        <dbReference type="ARBA" id="ARBA00022801"/>
    </source>
</evidence>
<dbReference type="SUPFAM" id="SSF55031">
    <property type="entry name" value="Bacterial exopeptidase dimerisation domain"/>
    <property type="match status" value="1"/>
</dbReference>
<keyword evidence="4" id="KW-0479">Metal-binding</keyword>
<organism evidence="9 10">
    <name type="scientific">Insolitispirillum peregrinum</name>
    <dbReference type="NCBI Taxonomy" id="80876"/>
    <lineage>
        <taxon>Bacteria</taxon>
        <taxon>Pseudomonadati</taxon>
        <taxon>Pseudomonadota</taxon>
        <taxon>Alphaproteobacteria</taxon>
        <taxon>Rhodospirillales</taxon>
        <taxon>Novispirillaceae</taxon>
        <taxon>Insolitispirillum</taxon>
    </lineage>
</organism>
<sequence>MTSIPAQKPCPDLSYPALPAPSLQQALLAAADRRQAACQTLLAEMVRRPSLLGNEQSAQDLMEQTFRAMGLEIDRFPIDLDLIRDHPAFSPPALDVDTTGLQGRDNVVGIHQPRQQTGRSLILNGHIDVVPTGPADQWTSPPFEPVIHDGRLYGRGAGDMKAGIAAALSALAALRDIGLQPAAPVYVQSVVEEECTGNGALACLQRGYRADAAVIPEPFNHTLMLAQLGVMWFRLTLTGTPAHVLDTTSGRNAITAATVLVNHLKTLEAEWNAPGCCHRHAAFADHPHPAQFNVGRISGGEWPSSVPTTCDIDMRIGFFPGQTLDSVRAAVRQTIDTACATDPALAGVAVELTFHGFQAEGYAIDREEPVLRLLADSHTAVFGNAPREVAMTCTTDGRFFSLYGDTPATCYGPEASRIHGIDESVSLDSLRDVTRVLALFIAGWCGVEPIIP</sequence>
<dbReference type="InterPro" id="IPR033687">
    <property type="entry name" value="YodQ-like"/>
</dbReference>
<evidence type="ECO:0000259" key="8">
    <source>
        <dbReference type="Pfam" id="PF07687"/>
    </source>
</evidence>
<keyword evidence="7" id="KW-0170">Cobalt</keyword>
<dbReference type="InterPro" id="IPR050072">
    <property type="entry name" value="Peptidase_M20A"/>
</dbReference>
<dbReference type="STRING" id="80876.SAMN05421779_10656"/>
<name>A0A1N7P4G5_9PROT</name>
<dbReference type="InterPro" id="IPR002933">
    <property type="entry name" value="Peptidase_M20"/>
</dbReference>
<dbReference type="Pfam" id="PF01546">
    <property type="entry name" value="Peptidase_M20"/>
    <property type="match status" value="1"/>
</dbReference>
<feature type="domain" description="Peptidase M20 dimerisation" evidence="8">
    <location>
        <begin position="226"/>
        <end position="340"/>
    </location>
</feature>
<reference evidence="9 10" key="1">
    <citation type="submission" date="2017-01" db="EMBL/GenBank/DDBJ databases">
        <authorList>
            <person name="Mah S.A."/>
            <person name="Swanson W.J."/>
            <person name="Moy G.W."/>
            <person name="Vacquier V.D."/>
        </authorList>
    </citation>
    <scope>NUCLEOTIDE SEQUENCE [LARGE SCALE GENOMIC DNA]</scope>
    <source>
        <strain evidence="9 10">DSM 11589</strain>
    </source>
</reference>
<evidence type="ECO:0000256" key="2">
    <source>
        <dbReference type="ARBA" id="ARBA00001947"/>
    </source>
</evidence>
<dbReference type="NCBIfam" id="TIGR01910">
    <property type="entry name" value="DapE-ArgE"/>
    <property type="match status" value="1"/>
</dbReference>